<dbReference type="SUPFAM" id="SSF52833">
    <property type="entry name" value="Thioredoxin-like"/>
    <property type="match status" value="1"/>
</dbReference>
<dbReference type="AlphaFoldDB" id="A0A643FL31"/>
<dbReference type="RefSeq" id="WP_150991391.1">
    <property type="nucleotide sequence ID" value="NZ_CP062804.1"/>
</dbReference>
<accession>A0A643FL31</accession>
<dbReference type="CDD" id="cd03024">
    <property type="entry name" value="DsbA_FrnE"/>
    <property type="match status" value="1"/>
</dbReference>
<proteinExistence type="predicted"/>
<dbReference type="Gene3D" id="3.40.30.10">
    <property type="entry name" value="Glutaredoxin"/>
    <property type="match status" value="1"/>
</dbReference>
<dbReference type="InterPro" id="IPR001853">
    <property type="entry name" value="DSBA-like_thioredoxin_dom"/>
</dbReference>
<dbReference type="Pfam" id="PF01323">
    <property type="entry name" value="DSBA"/>
    <property type="match status" value="1"/>
</dbReference>
<name>A0A643FL31_9BURK</name>
<dbReference type="GeneID" id="98404517"/>
<evidence type="ECO:0000313" key="3">
    <source>
        <dbReference type="Proteomes" id="UP000397656"/>
    </source>
</evidence>
<dbReference type="EMBL" id="CP062804">
    <property type="protein sequence ID" value="QOT80966.1"/>
    <property type="molecule type" value="Genomic_DNA"/>
</dbReference>
<dbReference type="PANTHER" id="PTHR13887">
    <property type="entry name" value="GLUTATHIONE S-TRANSFERASE KAPPA"/>
    <property type="match status" value="1"/>
</dbReference>
<reference evidence="2 3" key="1">
    <citation type="submission" date="2020-10" db="EMBL/GenBank/DDBJ databases">
        <title>Complete genome sequence of Cupriavidus basilensis CCUG 49340T.</title>
        <authorList>
            <person name="Salva-Serra F."/>
            <person name="Donoso R.A."/>
            <person name="Cho K.H."/>
            <person name="Yoo J.A."/>
            <person name="Lee K."/>
            <person name="Yoon S.-H."/>
            <person name="Perez-Pantoja D."/>
            <person name="Moore E.R.B."/>
        </authorList>
    </citation>
    <scope>NUCLEOTIDE SEQUENCE [LARGE SCALE GENOMIC DNA]</scope>
    <source>
        <strain evidence="3">CCUG 49340</strain>
    </source>
</reference>
<organism evidence="2 3">
    <name type="scientific">Cupriavidus basilensis</name>
    <dbReference type="NCBI Taxonomy" id="68895"/>
    <lineage>
        <taxon>Bacteria</taxon>
        <taxon>Pseudomonadati</taxon>
        <taxon>Pseudomonadota</taxon>
        <taxon>Betaproteobacteria</taxon>
        <taxon>Burkholderiales</taxon>
        <taxon>Burkholderiaceae</taxon>
        <taxon>Cupriavidus</taxon>
    </lineage>
</organism>
<sequence length="213" mass="23591">MQKTLKIDFVSDVACPWCAVGLSALQQALARLGDAVSAEITLRPFELNPDMGPGGESIQDYMARKYGRTEEEIVQSQAMIRQRGADVGFEFGSRTRVYNTFDAHRLLHWANLEGRQLPLKMALFRAYFTESKDSSNHEVLVEAAAAAGLDAEKARTVLSGDAYAAQVREMEKHYQDMGIRSVPSIIFNDQYLVSGGQPVEAFENAIREVLAKG</sequence>
<evidence type="ECO:0000259" key="1">
    <source>
        <dbReference type="Pfam" id="PF01323"/>
    </source>
</evidence>
<dbReference type="InterPro" id="IPR036249">
    <property type="entry name" value="Thioredoxin-like_sf"/>
</dbReference>
<protein>
    <submittedName>
        <fullName evidence="2">DsbA family oxidoreductase</fullName>
    </submittedName>
</protein>
<dbReference type="Proteomes" id="UP000397656">
    <property type="component" value="Chromosome 2"/>
</dbReference>
<feature type="domain" description="DSBA-like thioredoxin" evidence="1">
    <location>
        <begin position="7"/>
        <end position="206"/>
    </location>
</feature>
<evidence type="ECO:0000313" key="2">
    <source>
        <dbReference type="EMBL" id="QOT80966.1"/>
    </source>
</evidence>
<gene>
    <name evidence="2" type="ORF">F7R26_026585</name>
</gene>
<dbReference type="GO" id="GO:0016491">
    <property type="term" value="F:oxidoreductase activity"/>
    <property type="evidence" value="ECO:0007669"/>
    <property type="project" value="InterPro"/>
</dbReference>
<dbReference type="PANTHER" id="PTHR13887:SF41">
    <property type="entry name" value="THIOREDOXIN SUPERFAMILY PROTEIN"/>
    <property type="match status" value="1"/>
</dbReference>